<dbReference type="Gene3D" id="3.40.50.1010">
    <property type="entry name" value="5'-nuclease"/>
    <property type="match status" value="1"/>
</dbReference>
<dbReference type="GO" id="GO:0004540">
    <property type="term" value="F:RNA nuclease activity"/>
    <property type="evidence" value="ECO:0007669"/>
    <property type="project" value="InterPro"/>
</dbReference>
<evidence type="ECO:0000313" key="3">
    <source>
        <dbReference type="Proteomes" id="UP000050863"/>
    </source>
</evidence>
<name>A0A0R3L3N7_9BRAD</name>
<dbReference type="Proteomes" id="UP000050863">
    <property type="component" value="Unassembled WGS sequence"/>
</dbReference>
<protein>
    <recommendedName>
        <fullName evidence="1">NYN domain-containing protein</fullName>
    </recommendedName>
</protein>
<comment type="caution">
    <text evidence="2">The sequence shown here is derived from an EMBL/GenBank/DDBJ whole genome shotgun (WGS) entry which is preliminary data.</text>
</comment>
<feature type="domain" description="NYN" evidence="1">
    <location>
        <begin position="14"/>
        <end position="175"/>
    </location>
</feature>
<dbReference type="PANTHER" id="PTHR35811">
    <property type="entry name" value="SLR1870 PROTEIN"/>
    <property type="match status" value="1"/>
</dbReference>
<dbReference type="InterPro" id="IPR021139">
    <property type="entry name" value="NYN"/>
</dbReference>
<dbReference type="PANTHER" id="PTHR35811:SF1">
    <property type="entry name" value="HTH OST-TYPE DOMAIN-CONTAINING PROTEIN"/>
    <property type="match status" value="1"/>
</dbReference>
<gene>
    <name evidence="2" type="ORF">CQ12_37695</name>
</gene>
<evidence type="ECO:0000313" key="2">
    <source>
        <dbReference type="EMBL" id="KRR02436.1"/>
    </source>
</evidence>
<reference evidence="2 3" key="1">
    <citation type="submission" date="2014-03" db="EMBL/GenBank/DDBJ databases">
        <title>Bradyrhizobium valentinum sp. nov., isolated from effective nodules of Lupinus mariae-josephae, a lupine endemic of basic-lime soils in Eastern Spain.</title>
        <authorList>
            <person name="Duran D."/>
            <person name="Rey L."/>
            <person name="Navarro A."/>
            <person name="Busquets A."/>
            <person name="Imperial J."/>
            <person name="Ruiz-Argueso T."/>
        </authorList>
    </citation>
    <scope>NUCLEOTIDE SEQUENCE [LARGE SCALE GENOMIC DNA]</scope>
    <source>
        <strain evidence="2 3">PAC68</strain>
    </source>
</reference>
<sequence>MILRRVILPKYISGIFLDFDNVFSSLFKQSKDAAKEFATDPARWLGAFQGMRGSEVEDTSHNFVIRRCYLNPVGRVGNSQPYSTYRQSFVRDGWEVIDTPPLTNQGKTSADTHIVMDVLDSVAHYPHVDEYVIMAADADYTPLIIRLRKHMKTTVVYAAMETSVAYRAACDSIIDERSMLEILEQDDKVIAETSAGIPSDQPTAEKVADAIDRYFAESEKGHRANVATLGHILSKQFPGIADGWIGHSSLSQLLKKVCRLQVENTENRTLAWKE</sequence>
<dbReference type="AlphaFoldDB" id="A0A0R3L3N7"/>
<dbReference type="EMBL" id="LLXZ01000157">
    <property type="protein sequence ID" value="KRR02436.1"/>
    <property type="molecule type" value="Genomic_DNA"/>
</dbReference>
<dbReference type="STRING" id="280332.CQ12_37695"/>
<evidence type="ECO:0000259" key="1">
    <source>
        <dbReference type="Pfam" id="PF01936"/>
    </source>
</evidence>
<accession>A0A0R3L3N7</accession>
<keyword evidence="3" id="KW-1185">Reference proteome</keyword>
<dbReference type="Pfam" id="PF01936">
    <property type="entry name" value="NYN"/>
    <property type="match status" value="1"/>
</dbReference>
<proteinExistence type="predicted"/>
<organism evidence="2 3">
    <name type="scientific">Bradyrhizobium jicamae</name>
    <dbReference type="NCBI Taxonomy" id="280332"/>
    <lineage>
        <taxon>Bacteria</taxon>
        <taxon>Pseudomonadati</taxon>
        <taxon>Pseudomonadota</taxon>
        <taxon>Alphaproteobacteria</taxon>
        <taxon>Hyphomicrobiales</taxon>
        <taxon>Nitrobacteraceae</taxon>
        <taxon>Bradyrhizobium</taxon>
    </lineage>
</organism>